<evidence type="ECO:0000313" key="3">
    <source>
        <dbReference type="Proteomes" id="UP001488805"/>
    </source>
</evidence>
<proteinExistence type="predicted"/>
<dbReference type="Proteomes" id="UP001488805">
    <property type="component" value="Unassembled WGS sequence"/>
</dbReference>
<protein>
    <submittedName>
        <fullName evidence="2">Uncharacterized protein</fullName>
    </submittedName>
</protein>
<gene>
    <name evidence="2" type="ORF">VZT92_012850</name>
</gene>
<comment type="caution">
    <text evidence="2">The sequence shown here is derived from an EMBL/GenBank/DDBJ whole genome shotgun (WGS) entry which is preliminary data.</text>
</comment>
<feature type="compositionally biased region" description="Basic and acidic residues" evidence="1">
    <location>
        <begin position="76"/>
        <end position="90"/>
    </location>
</feature>
<feature type="region of interest" description="Disordered" evidence="1">
    <location>
        <begin position="63"/>
        <end position="90"/>
    </location>
</feature>
<evidence type="ECO:0000256" key="1">
    <source>
        <dbReference type="SAM" id="MobiDB-lite"/>
    </source>
</evidence>
<name>A0AAW1F2E2_ZOAVI</name>
<evidence type="ECO:0000313" key="2">
    <source>
        <dbReference type="EMBL" id="KAK9528701.1"/>
    </source>
</evidence>
<sequence>MYTIILDCFCKSPPAPLSAPRSYNTLTAAAAPHASSPLLFLCSVLSPPPSLCACSLVDAFGGKHSQRETAKRRHQPRDAERTREITERGRKREAVVVNKGVCF</sequence>
<keyword evidence="3" id="KW-1185">Reference proteome</keyword>
<dbReference type="AlphaFoldDB" id="A0AAW1F2E2"/>
<organism evidence="2 3">
    <name type="scientific">Zoarces viviparus</name>
    <name type="common">Viviparous eelpout</name>
    <name type="synonym">Blennius viviparus</name>
    <dbReference type="NCBI Taxonomy" id="48416"/>
    <lineage>
        <taxon>Eukaryota</taxon>
        <taxon>Metazoa</taxon>
        <taxon>Chordata</taxon>
        <taxon>Craniata</taxon>
        <taxon>Vertebrata</taxon>
        <taxon>Euteleostomi</taxon>
        <taxon>Actinopterygii</taxon>
        <taxon>Neopterygii</taxon>
        <taxon>Teleostei</taxon>
        <taxon>Neoteleostei</taxon>
        <taxon>Acanthomorphata</taxon>
        <taxon>Eupercaria</taxon>
        <taxon>Perciformes</taxon>
        <taxon>Cottioidei</taxon>
        <taxon>Zoarcales</taxon>
        <taxon>Zoarcidae</taxon>
        <taxon>Zoarcinae</taxon>
        <taxon>Zoarces</taxon>
    </lineage>
</organism>
<reference evidence="2 3" key="1">
    <citation type="journal article" date="2024" name="Genome Biol. Evol.">
        <title>Chromosome-level genome assembly of the viviparous eelpout Zoarces viviparus.</title>
        <authorList>
            <person name="Fuhrmann N."/>
            <person name="Brasseur M.V."/>
            <person name="Bakowski C.E."/>
            <person name="Podsiadlowski L."/>
            <person name="Prost S."/>
            <person name="Krehenwinkel H."/>
            <person name="Mayer C."/>
        </authorList>
    </citation>
    <scope>NUCLEOTIDE SEQUENCE [LARGE SCALE GENOMIC DNA]</scope>
    <source>
        <strain evidence="2">NO-MEL_2022_Ind0_liver</strain>
    </source>
</reference>
<accession>A0AAW1F2E2</accession>
<dbReference type="EMBL" id="JBCEZU010000111">
    <property type="protein sequence ID" value="KAK9528701.1"/>
    <property type="molecule type" value="Genomic_DNA"/>
</dbReference>